<dbReference type="SUPFAM" id="SSF110849">
    <property type="entry name" value="ParB/Sulfiredoxin"/>
    <property type="match status" value="1"/>
</dbReference>
<dbReference type="STRING" id="714315.GCA_000516535_02271"/>
<organism evidence="3 4">
    <name type="scientific">Pseudoleptotrichia goodfellowii</name>
    <dbReference type="NCBI Taxonomy" id="157692"/>
    <lineage>
        <taxon>Bacteria</taxon>
        <taxon>Fusobacteriati</taxon>
        <taxon>Fusobacteriota</taxon>
        <taxon>Fusobacteriia</taxon>
        <taxon>Fusobacteriales</taxon>
        <taxon>Leptotrichiaceae</taxon>
        <taxon>Pseudoleptotrichia</taxon>
    </lineage>
</organism>
<dbReference type="Gene3D" id="3.90.1530.10">
    <property type="entry name" value="Conserved hypothetical protein from pyrococcus furiosus pfu- 392566-001, ParB domain"/>
    <property type="match status" value="1"/>
</dbReference>
<evidence type="ECO:0000313" key="4">
    <source>
        <dbReference type="Proteomes" id="UP000321606"/>
    </source>
</evidence>
<comment type="similarity">
    <text evidence="1">Belongs to the ParB family.</text>
</comment>
<feature type="domain" description="ParB-like N-terminal" evidence="2">
    <location>
        <begin position="74"/>
        <end position="120"/>
    </location>
</feature>
<dbReference type="PANTHER" id="PTHR33375:SF1">
    <property type="entry name" value="CHROMOSOME-PARTITIONING PROTEIN PARB-RELATED"/>
    <property type="match status" value="1"/>
</dbReference>
<accession>A0A510JGD8</accession>
<dbReference type="GO" id="GO:0007059">
    <property type="term" value="P:chromosome segregation"/>
    <property type="evidence" value="ECO:0007669"/>
    <property type="project" value="TreeGrafter"/>
</dbReference>
<dbReference type="GO" id="GO:0005694">
    <property type="term" value="C:chromosome"/>
    <property type="evidence" value="ECO:0007669"/>
    <property type="project" value="TreeGrafter"/>
</dbReference>
<dbReference type="Gene3D" id="1.10.10.2830">
    <property type="match status" value="1"/>
</dbReference>
<dbReference type="SUPFAM" id="SSF109709">
    <property type="entry name" value="KorB DNA-binding domain-like"/>
    <property type="match status" value="1"/>
</dbReference>
<protein>
    <submittedName>
        <fullName evidence="3">ParB-like protein</fullName>
    </submittedName>
</protein>
<evidence type="ECO:0000256" key="1">
    <source>
        <dbReference type="ARBA" id="ARBA00006295"/>
    </source>
</evidence>
<dbReference type="InterPro" id="IPR050336">
    <property type="entry name" value="Chromosome_partition/occlusion"/>
</dbReference>
<dbReference type="RefSeq" id="WP_026738368.1">
    <property type="nucleotide sequence ID" value="NZ_AP019822.1"/>
</dbReference>
<gene>
    <name evidence="3" type="ORF">JCM16774_2277</name>
</gene>
<proteinExistence type="inferred from homology"/>
<dbReference type="InterPro" id="IPR036086">
    <property type="entry name" value="ParB/Sulfiredoxin_sf"/>
</dbReference>
<sequence>MVKKSKNIFEKRNPFSNLNNEKTKNFVKQLEEDENIKTEVLKIKGAEITSINEKILRKIDFSDREFINREITFEKIMETEALRNLAESINEIGIINPVYVIRKEDGKYKILSGFRRLSAVYYGYENIKDFNPAGTKNFIIIPEDAGYEILDKISLHENTLREDLTTLEISMKIWRESRNKKKNAEQIAQEYGISKRTVARYLRVEKYPEQLLEKLDEIKNIRKSDTIFNYLNRTNFENMEKNIEKLSAMEISDIEREIKKLALTVDDNKIIVKKGKKSTSFEIQGRLTDEEIEKIKQIISKRILI</sequence>
<evidence type="ECO:0000313" key="3">
    <source>
        <dbReference type="EMBL" id="BBM37315.1"/>
    </source>
</evidence>
<dbReference type="NCBIfam" id="TIGR00180">
    <property type="entry name" value="parB_part"/>
    <property type="match status" value="1"/>
</dbReference>
<dbReference type="Proteomes" id="UP000321606">
    <property type="component" value="Chromosome"/>
</dbReference>
<dbReference type="GO" id="GO:0003677">
    <property type="term" value="F:DNA binding"/>
    <property type="evidence" value="ECO:0007669"/>
    <property type="project" value="InterPro"/>
</dbReference>
<dbReference type="InterPro" id="IPR004437">
    <property type="entry name" value="ParB/RepB/Spo0J"/>
</dbReference>
<dbReference type="Pfam" id="PF02195">
    <property type="entry name" value="ParB_N"/>
    <property type="match status" value="1"/>
</dbReference>
<dbReference type="OrthoDB" id="92344at2"/>
<reference evidence="3 4" key="1">
    <citation type="submission" date="2019-07" db="EMBL/GenBank/DDBJ databases">
        <title>Complete Genome Sequence of Leptotrichia goodfellowii Strain JCM 16774.</title>
        <authorList>
            <person name="Watanabe S."/>
            <person name="Cui L."/>
        </authorList>
    </citation>
    <scope>NUCLEOTIDE SEQUENCE [LARGE SCALE GENOMIC DNA]</scope>
    <source>
        <strain evidence="3 4">JCM16774</strain>
    </source>
</reference>
<dbReference type="GO" id="GO:0045881">
    <property type="term" value="P:positive regulation of sporulation resulting in formation of a cellular spore"/>
    <property type="evidence" value="ECO:0007669"/>
    <property type="project" value="TreeGrafter"/>
</dbReference>
<dbReference type="KEGG" id="lgo:JCM16774_2277"/>
<dbReference type="AlphaFoldDB" id="A0A510JGD8"/>
<evidence type="ECO:0000259" key="2">
    <source>
        <dbReference type="Pfam" id="PF02195"/>
    </source>
</evidence>
<dbReference type="InterPro" id="IPR003115">
    <property type="entry name" value="ParB_N"/>
</dbReference>
<name>A0A510JGD8_9FUSO</name>
<dbReference type="PANTHER" id="PTHR33375">
    <property type="entry name" value="CHROMOSOME-PARTITIONING PROTEIN PARB-RELATED"/>
    <property type="match status" value="1"/>
</dbReference>
<dbReference type="EMBL" id="AP019822">
    <property type="protein sequence ID" value="BBM37315.1"/>
    <property type="molecule type" value="Genomic_DNA"/>
</dbReference>